<sequence length="313" mass="35557">MPLTNPLPTELLLEILAQLPVNSNPLDILLVSSSFYHVFSELLYGHLKFRRIDQLTRFLNTFNSTTSIPRPIRSITIDVDNGLRLGLYAHIQALFSLCKAAPHAEIDDHGRLVLENLKFRFHTHSRGNDLSVIYDALTLVNPRTFTWIVPAALSYVLQALATHTNLTHLTLSHVKFPDNGEILLLPEFPSLKSLTLSQVIFLRSDIVLEYLMKSANIHPFECQGSQLESIRLIDAYQHSIWGSRLRRSHIENAATRRFTFEAFNDDSLPHADQADSMLTEVSVLQKIRRVVLCQGKFERIIGGDRVLKDSILI</sequence>
<reference evidence="2" key="1">
    <citation type="journal article" date="2012" name="Proc. Natl. Acad. Sci. U.S.A.">
        <title>Genome sequence of the button mushroom Agaricus bisporus reveals mechanisms governing adaptation to a humic-rich ecological niche.</title>
        <authorList>
            <person name="Morin E."/>
            <person name="Kohler A."/>
            <person name="Baker A.R."/>
            <person name="Foulongne-Oriol M."/>
            <person name="Lombard V."/>
            <person name="Nagy L.G."/>
            <person name="Ohm R.A."/>
            <person name="Patyshakuliyeva A."/>
            <person name="Brun A."/>
            <person name="Aerts A.L."/>
            <person name="Bailey A.M."/>
            <person name="Billette C."/>
            <person name="Coutinho P.M."/>
            <person name="Deakin G."/>
            <person name="Doddapaneni H."/>
            <person name="Floudas D."/>
            <person name="Grimwood J."/>
            <person name="Hilden K."/>
            <person name="Kuees U."/>
            <person name="LaButti K.M."/>
            <person name="Lapidus A."/>
            <person name="Lindquist E.A."/>
            <person name="Lucas S.M."/>
            <person name="Murat C."/>
            <person name="Riley R.W."/>
            <person name="Salamov A.A."/>
            <person name="Schmutz J."/>
            <person name="Subramanian V."/>
            <person name="Woesten H.A.B."/>
            <person name="Xu J."/>
            <person name="Eastwood D.C."/>
            <person name="Foster G.D."/>
            <person name="Sonnenberg A.S."/>
            <person name="Cullen D."/>
            <person name="de Vries R.P."/>
            <person name="Lundell T."/>
            <person name="Hibbett D.S."/>
            <person name="Henrissat B."/>
            <person name="Burton K.S."/>
            <person name="Kerrigan R.W."/>
            <person name="Challen M.P."/>
            <person name="Grigoriev I.V."/>
            <person name="Martin F."/>
        </authorList>
    </citation>
    <scope>NUCLEOTIDE SEQUENCE [LARGE SCALE GENOMIC DNA]</scope>
    <source>
        <strain evidence="2">JB137-S8 / ATCC MYA-4627 / FGSC 10392</strain>
    </source>
</reference>
<dbReference type="OrthoDB" id="2587912at2759"/>
<dbReference type="Proteomes" id="UP000008493">
    <property type="component" value="Unassembled WGS sequence"/>
</dbReference>
<keyword evidence="2" id="KW-1185">Reference proteome</keyword>
<evidence type="ECO:0000313" key="1">
    <source>
        <dbReference type="EMBL" id="EKM78378.1"/>
    </source>
</evidence>
<evidence type="ECO:0008006" key="3">
    <source>
        <dbReference type="Google" id="ProtNLM"/>
    </source>
</evidence>
<organism evidence="1 2">
    <name type="scientific">Agaricus bisporus var. burnettii (strain JB137-S8 / ATCC MYA-4627 / FGSC 10392)</name>
    <name type="common">White button mushroom</name>
    <dbReference type="NCBI Taxonomy" id="597362"/>
    <lineage>
        <taxon>Eukaryota</taxon>
        <taxon>Fungi</taxon>
        <taxon>Dikarya</taxon>
        <taxon>Basidiomycota</taxon>
        <taxon>Agaricomycotina</taxon>
        <taxon>Agaricomycetes</taxon>
        <taxon>Agaricomycetidae</taxon>
        <taxon>Agaricales</taxon>
        <taxon>Agaricineae</taxon>
        <taxon>Agaricaceae</taxon>
        <taxon>Agaricus</taxon>
    </lineage>
</organism>
<dbReference type="SUPFAM" id="SSF52047">
    <property type="entry name" value="RNI-like"/>
    <property type="match status" value="1"/>
</dbReference>
<dbReference type="EMBL" id="JH971392">
    <property type="protein sequence ID" value="EKM78378.1"/>
    <property type="molecule type" value="Genomic_DNA"/>
</dbReference>
<dbReference type="AlphaFoldDB" id="K5X5A9"/>
<dbReference type="OMA" id="FFYSEPL"/>
<gene>
    <name evidence="1" type="ORF">AGABI1DRAFT_129494</name>
</gene>
<dbReference type="HOGENOM" id="CLU_079147_0_0_1"/>
<protein>
    <recommendedName>
        <fullName evidence="3">F-box domain-containing protein</fullName>
    </recommendedName>
</protein>
<evidence type="ECO:0000313" key="2">
    <source>
        <dbReference type="Proteomes" id="UP000008493"/>
    </source>
</evidence>
<dbReference type="RefSeq" id="XP_007331042.1">
    <property type="nucleotide sequence ID" value="XM_007330980.1"/>
</dbReference>
<proteinExistence type="predicted"/>
<dbReference type="InParanoid" id="K5X5A9"/>
<accession>K5X5A9</accession>
<dbReference type="KEGG" id="abp:AGABI1DRAFT129494"/>
<dbReference type="GeneID" id="18827018"/>
<name>K5X5A9_AGABU</name>
<dbReference type="eggNOG" id="ENOG502SRE3">
    <property type="taxonomic scope" value="Eukaryota"/>
</dbReference>